<feature type="domain" description="PAS" evidence="10">
    <location>
        <begin position="175"/>
        <end position="223"/>
    </location>
</feature>
<dbReference type="SMART" id="SM00387">
    <property type="entry name" value="HATPase_c"/>
    <property type="match status" value="1"/>
</dbReference>
<dbReference type="KEGG" id="hmi:soil367_05350"/>
<dbReference type="PROSITE" id="PS50112">
    <property type="entry name" value="PAS"/>
    <property type="match status" value="1"/>
</dbReference>
<evidence type="ECO:0000256" key="6">
    <source>
        <dbReference type="PROSITE-ProRule" id="PRU00169"/>
    </source>
</evidence>
<evidence type="ECO:0000256" key="1">
    <source>
        <dbReference type="ARBA" id="ARBA00000085"/>
    </source>
</evidence>
<feature type="coiled-coil region" evidence="7">
    <location>
        <begin position="292"/>
        <end position="319"/>
    </location>
</feature>
<dbReference type="PRINTS" id="PR00344">
    <property type="entry name" value="BCTRLSENSOR"/>
</dbReference>
<dbReference type="CDD" id="cd00082">
    <property type="entry name" value="HisKA"/>
    <property type="match status" value="1"/>
</dbReference>
<dbReference type="PANTHER" id="PTHR43047:SF72">
    <property type="entry name" value="OSMOSENSING HISTIDINE PROTEIN KINASE SLN1"/>
    <property type="match status" value="1"/>
</dbReference>
<dbReference type="GO" id="GO:0005886">
    <property type="term" value="C:plasma membrane"/>
    <property type="evidence" value="ECO:0007669"/>
    <property type="project" value="TreeGrafter"/>
</dbReference>
<dbReference type="CDD" id="cd00130">
    <property type="entry name" value="PAS"/>
    <property type="match status" value="1"/>
</dbReference>
<evidence type="ECO:0000259" key="8">
    <source>
        <dbReference type="PROSITE" id="PS50109"/>
    </source>
</evidence>
<keyword evidence="4" id="KW-0808">Transferase</keyword>
<dbReference type="Gene3D" id="3.30.565.10">
    <property type="entry name" value="Histidine kinase-like ATPase, C-terminal domain"/>
    <property type="match status" value="1"/>
</dbReference>
<dbReference type="InterPro" id="IPR011006">
    <property type="entry name" value="CheY-like_superfamily"/>
</dbReference>
<evidence type="ECO:0000259" key="9">
    <source>
        <dbReference type="PROSITE" id="PS50110"/>
    </source>
</evidence>
<evidence type="ECO:0000256" key="7">
    <source>
        <dbReference type="SAM" id="Coils"/>
    </source>
</evidence>
<dbReference type="GO" id="GO:0006355">
    <property type="term" value="P:regulation of DNA-templated transcription"/>
    <property type="evidence" value="ECO:0007669"/>
    <property type="project" value="InterPro"/>
</dbReference>
<dbReference type="SMART" id="SM00091">
    <property type="entry name" value="PAS"/>
    <property type="match status" value="1"/>
</dbReference>
<proteinExistence type="predicted"/>
<feature type="modified residue" description="4-aspartylphosphate" evidence="6">
    <location>
        <position position="92"/>
    </location>
</feature>
<gene>
    <name evidence="12" type="ORF">soil367_05350</name>
</gene>
<dbReference type="SUPFAM" id="SSF47384">
    <property type="entry name" value="Homodimeric domain of signal transducing histidine kinase"/>
    <property type="match status" value="1"/>
</dbReference>
<dbReference type="InterPro" id="IPR000700">
    <property type="entry name" value="PAS-assoc_C"/>
</dbReference>
<reference evidence="12 13" key="1">
    <citation type="submission" date="2018-07" db="EMBL/GenBank/DDBJ databases">
        <title>Marsedoiliclastica nanhaica gen. nov. sp. nov., a novel marine hydrocarbonoclastic bacterium isolated from an in-situ enriched hydrocarbon-degrading consortium in deep-sea sediment.</title>
        <authorList>
            <person name="Dong C."/>
            <person name="Ma T."/>
            <person name="Liu R."/>
            <person name="Shao Z."/>
        </authorList>
    </citation>
    <scope>NUCLEOTIDE SEQUENCE [LARGE SCALE GENOMIC DNA]</scope>
    <source>
        <strain evidence="13">soil36-7</strain>
    </source>
</reference>
<dbReference type="OrthoDB" id="7052769at2"/>
<dbReference type="InterPro" id="IPR004358">
    <property type="entry name" value="Sig_transdc_His_kin-like_C"/>
</dbReference>
<dbReference type="GO" id="GO:0009927">
    <property type="term" value="F:histidine phosphotransfer kinase activity"/>
    <property type="evidence" value="ECO:0007669"/>
    <property type="project" value="TreeGrafter"/>
</dbReference>
<dbReference type="RefSeq" id="WP_136547635.1">
    <property type="nucleotide sequence ID" value="NZ_CP031093.1"/>
</dbReference>
<dbReference type="SUPFAM" id="SSF55874">
    <property type="entry name" value="ATPase domain of HSP90 chaperone/DNA topoisomerase II/histidine kinase"/>
    <property type="match status" value="1"/>
</dbReference>
<dbReference type="GO" id="GO:0000155">
    <property type="term" value="F:phosphorelay sensor kinase activity"/>
    <property type="evidence" value="ECO:0007669"/>
    <property type="project" value="InterPro"/>
</dbReference>
<sequence>MNDTPQTSPGNVPEDGAYARENAAGKAGSAPYRTSARETSGATILLVDDNPQNLKVLYETLNDRGYHLLIANDGEKALSLAARHQPELILLDIMMPGMDGFSVCEHLKASPATEHSAVVFLSALDDLEAKVRGFALGGVDYIAKPFQAQEVIARVDTHVRVIQLERTLKSRNEKLEADQARILNAISEGIYGLDTDGRIAFANPAAASTLRSTVDTLIGRDFFDLHFAKDAAMGESAPGRSTCKLGLEEHRRNVAMARPDGSFFAAELWATPALEKGELRGAVIVFRDITVELQAEAELEEARKTVQFQRSELDHAARLSTIGEMTAGFAHEVNQPLTAIANYAQLAVRLSGADRLDVDGLRQVLGKIEAQSHRASEIIRHIRGFVRTPSGGARAVSVYDLLAETCGFAEVDAETNEVELRLEVPPGLPPVYTDPAHVHQVALNLIRNALEATRSKGSHDAVEIVARREGAEMVVIEVRDRGCGLPPEAEQRLFHPFFTTKQEGMGIGLALCRSLVQAQGGEIGFKRRENGGTCFWFSLPVVSGEDAAL</sequence>
<dbReference type="Gene3D" id="3.30.450.20">
    <property type="entry name" value="PAS domain"/>
    <property type="match status" value="1"/>
</dbReference>
<dbReference type="Proteomes" id="UP000298049">
    <property type="component" value="Chromosome"/>
</dbReference>
<dbReference type="PROSITE" id="PS50110">
    <property type="entry name" value="RESPONSE_REGULATORY"/>
    <property type="match status" value="1"/>
</dbReference>
<dbReference type="AlphaFoldDB" id="A0A4P7XER1"/>
<dbReference type="InterPro" id="IPR005467">
    <property type="entry name" value="His_kinase_dom"/>
</dbReference>
<feature type="domain" description="PAC" evidence="11">
    <location>
        <begin position="250"/>
        <end position="301"/>
    </location>
</feature>
<dbReference type="PROSITE" id="PS50113">
    <property type="entry name" value="PAC"/>
    <property type="match status" value="1"/>
</dbReference>
<dbReference type="InterPro" id="IPR035965">
    <property type="entry name" value="PAS-like_dom_sf"/>
</dbReference>
<protein>
    <recommendedName>
        <fullName evidence="2">histidine kinase</fullName>
        <ecNumber evidence="2">2.7.13.3</ecNumber>
    </recommendedName>
</protein>
<keyword evidence="3 6" id="KW-0597">Phosphoprotein</keyword>
<accession>A0A4P7XER1</accession>
<evidence type="ECO:0000256" key="5">
    <source>
        <dbReference type="ARBA" id="ARBA00022777"/>
    </source>
</evidence>
<dbReference type="NCBIfam" id="TIGR00229">
    <property type="entry name" value="sensory_box"/>
    <property type="match status" value="1"/>
</dbReference>
<dbReference type="InterPro" id="IPR001789">
    <property type="entry name" value="Sig_transdc_resp-reg_receiver"/>
</dbReference>
<dbReference type="SUPFAM" id="SSF55785">
    <property type="entry name" value="PYP-like sensor domain (PAS domain)"/>
    <property type="match status" value="1"/>
</dbReference>
<dbReference type="InterPro" id="IPR000014">
    <property type="entry name" value="PAS"/>
</dbReference>
<evidence type="ECO:0000259" key="10">
    <source>
        <dbReference type="PROSITE" id="PS50112"/>
    </source>
</evidence>
<evidence type="ECO:0000313" key="12">
    <source>
        <dbReference type="EMBL" id="QCF25401.1"/>
    </source>
</evidence>
<dbReference type="InterPro" id="IPR013767">
    <property type="entry name" value="PAS_fold"/>
</dbReference>
<keyword evidence="5 12" id="KW-0418">Kinase</keyword>
<organism evidence="12 13">
    <name type="scientific">Hydrocarboniclastica marina</name>
    <dbReference type="NCBI Taxonomy" id="2259620"/>
    <lineage>
        <taxon>Bacteria</taxon>
        <taxon>Pseudomonadati</taxon>
        <taxon>Pseudomonadota</taxon>
        <taxon>Gammaproteobacteria</taxon>
        <taxon>Alteromonadales</taxon>
        <taxon>Alteromonadaceae</taxon>
        <taxon>Hydrocarboniclastica</taxon>
    </lineage>
</organism>
<dbReference type="InterPro" id="IPR036097">
    <property type="entry name" value="HisK_dim/P_sf"/>
</dbReference>
<dbReference type="SMART" id="SM00388">
    <property type="entry name" value="HisKA"/>
    <property type="match status" value="1"/>
</dbReference>
<dbReference type="CDD" id="cd19920">
    <property type="entry name" value="REC_PA4781-like"/>
    <property type="match status" value="1"/>
</dbReference>
<dbReference type="EMBL" id="CP031093">
    <property type="protein sequence ID" value="QCF25401.1"/>
    <property type="molecule type" value="Genomic_DNA"/>
</dbReference>
<keyword evidence="13" id="KW-1185">Reference proteome</keyword>
<dbReference type="Pfam" id="PF00072">
    <property type="entry name" value="Response_reg"/>
    <property type="match status" value="1"/>
</dbReference>
<evidence type="ECO:0000259" key="11">
    <source>
        <dbReference type="PROSITE" id="PS50113"/>
    </source>
</evidence>
<evidence type="ECO:0000256" key="3">
    <source>
        <dbReference type="ARBA" id="ARBA00022553"/>
    </source>
</evidence>
<comment type="catalytic activity">
    <reaction evidence="1">
        <text>ATP + protein L-histidine = ADP + protein N-phospho-L-histidine.</text>
        <dbReference type="EC" id="2.7.13.3"/>
    </reaction>
</comment>
<feature type="domain" description="Response regulatory" evidence="9">
    <location>
        <begin position="43"/>
        <end position="159"/>
    </location>
</feature>
<evidence type="ECO:0000256" key="2">
    <source>
        <dbReference type="ARBA" id="ARBA00012438"/>
    </source>
</evidence>
<dbReference type="PANTHER" id="PTHR43047">
    <property type="entry name" value="TWO-COMPONENT HISTIDINE PROTEIN KINASE"/>
    <property type="match status" value="1"/>
</dbReference>
<dbReference type="Pfam" id="PF02518">
    <property type="entry name" value="HATPase_c"/>
    <property type="match status" value="1"/>
</dbReference>
<keyword evidence="7" id="KW-0175">Coiled coil</keyword>
<evidence type="ECO:0000256" key="4">
    <source>
        <dbReference type="ARBA" id="ARBA00022679"/>
    </source>
</evidence>
<dbReference type="Pfam" id="PF00512">
    <property type="entry name" value="HisKA"/>
    <property type="match status" value="1"/>
</dbReference>
<name>A0A4P7XER1_9ALTE</name>
<dbReference type="Gene3D" id="3.40.50.2300">
    <property type="match status" value="1"/>
</dbReference>
<dbReference type="Pfam" id="PF00989">
    <property type="entry name" value="PAS"/>
    <property type="match status" value="1"/>
</dbReference>
<dbReference type="SMART" id="SM00448">
    <property type="entry name" value="REC"/>
    <property type="match status" value="1"/>
</dbReference>
<dbReference type="PROSITE" id="PS50109">
    <property type="entry name" value="HIS_KIN"/>
    <property type="match status" value="1"/>
</dbReference>
<dbReference type="SUPFAM" id="SSF52172">
    <property type="entry name" value="CheY-like"/>
    <property type="match status" value="1"/>
</dbReference>
<dbReference type="Gene3D" id="1.10.287.130">
    <property type="match status" value="1"/>
</dbReference>
<evidence type="ECO:0000313" key="13">
    <source>
        <dbReference type="Proteomes" id="UP000298049"/>
    </source>
</evidence>
<dbReference type="InterPro" id="IPR003594">
    <property type="entry name" value="HATPase_dom"/>
</dbReference>
<dbReference type="EC" id="2.7.13.3" evidence="2"/>
<dbReference type="InterPro" id="IPR036890">
    <property type="entry name" value="HATPase_C_sf"/>
</dbReference>
<dbReference type="InterPro" id="IPR003661">
    <property type="entry name" value="HisK_dim/P_dom"/>
</dbReference>
<feature type="domain" description="Histidine kinase" evidence="8">
    <location>
        <begin position="328"/>
        <end position="543"/>
    </location>
</feature>